<dbReference type="OrthoDB" id="9800498at2"/>
<comment type="similarity">
    <text evidence="2">Belongs to the CPA3 antiporters (TC 2.A.63) subunit E family.</text>
</comment>
<name>A0A3A1R6H9_9BACI</name>
<dbReference type="NCBIfam" id="NF006517">
    <property type="entry name" value="PRK08965.1-1"/>
    <property type="match status" value="1"/>
</dbReference>
<dbReference type="PANTHER" id="PTHR34584:SF1">
    <property type="entry name" value="NA(+)_H(+) ANTIPORTER SUBUNIT E1"/>
    <property type="match status" value="1"/>
</dbReference>
<evidence type="ECO:0000256" key="4">
    <source>
        <dbReference type="ARBA" id="ARBA00022475"/>
    </source>
</evidence>
<sequence length="158" mass="18273">MAFQILLNFFLAFLWMFLQVSFTSTSFIIGYILGLIITFAFRRFFNSRFYMYRVFAVISLLLLFIKELILSNISVLKTILRPKLDIKPGIFALPTDLKSNWEITLLANLITLTPGTLVVDISFDNKILYIHTIDIDDVDEAVDDIKNSFEKAIMEVSR</sequence>
<proteinExistence type="inferred from homology"/>
<feature type="transmembrane region" description="Helical" evidence="8">
    <location>
        <begin position="12"/>
        <end position="38"/>
    </location>
</feature>
<dbReference type="GO" id="GO:0005886">
    <property type="term" value="C:plasma membrane"/>
    <property type="evidence" value="ECO:0007669"/>
    <property type="project" value="UniProtKB-SubCell"/>
</dbReference>
<organism evidence="9 10">
    <name type="scientific">Bacillus salacetis</name>
    <dbReference type="NCBI Taxonomy" id="2315464"/>
    <lineage>
        <taxon>Bacteria</taxon>
        <taxon>Bacillati</taxon>
        <taxon>Bacillota</taxon>
        <taxon>Bacilli</taxon>
        <taxon>Bacillales</taxon>
        <taxon>Bacillaceae</taxon>
        <taxon>Bacillus</taxon>
    </lineage>
</organism>
<gene>
    <name evidence="9" type="ORF">D3H55_00325</name>
</gene>
<keyword evidence="5 8" id="KW-0812">Transmembrane</keyword>
<dbReference type="EMBL" id="QXIR01000001">
    <property type="protein sequence ID" value="RIW38838.1"/>
    <property type="molecule type" value="Genomic_DNA"/>
</dbReference>
<dbReference type="PIRSF" id="PIRSF019239">
    <property type="entry name" value="MrpE"/>
    <property type="match status" value="1"/>
</dbReference>
<evidence type="ECO:0000256" key="1">
    <source>
        <dbReference type="ARBA" id="ARBA00004651"/>
    </source>
</evidence>
<evidence type="ECO:0000256" key="5">
    <source>
        <dbReference type="ARBA" id="ARBA00022692"/>
    </source>
</evidence>
<dbReference type="AlphaFoldDB" id="A0A3A1R6H9"/>
<dbReference type="GO" id="GO:0008324">
    <property type="term" value="F:monoatomic cation transmembrane transporter activity"/>
    <property type="evidence" value="ECO:0007669"/>
    <property type="project" value="InterPro"/>
</dbReference>
<keyword evidence="3" id="KW-0813">Transport</keyword>
<evidence type="ECO:0000256" key="3">
    <source>
        <dbReference type="ARBA" id="ARBA00022449"/>
    </source>
</evidence>
<dbReference type="Proteomes" id="UP000265801">
    <property type="component" value="Unassembled WGS sequence"/>
</dbReference>
<dbReference type="RefSeq" id="WP_119544818.1">
    <property type="nucleotide sequence ID" value="NZ_QXIR01000001.1"/>
</dbReference>
<keyword evidence="7 8" id="KW-0472">Membrane</keyword>
<dbReference type="NCBIfam" id="NF009292">
    <property type="entry name" value="PRK12651.1-3"/>
    <property type="match status" value="1"/>
</dbReference>
<dbReference type="GO" id="GO:0015297">
    <property type="term" value="F:antiporter activity"/>
    <property type="evidence" value="ECO:0007669"/>
    <property type="project" value="UniProtKB-KW"/>
</dbReference>
<evidence type="ECO:0000256" key="6">
    <source>
        <dbReference type="ARBA" id="ARBA00022989"/>
    </source>
</evidence>
<evidence type="ECO:0000313" key="10">
    <source>
        <dbReference type="Proteomes" id="UP000265801"/>
    </source>
</evidence>
<protein>
    <submittedName>
        <fullName evidence="9">Na+/H+ antiporter subunit E</fullName>
    </submittedName>
</protein>
<evidence type="ECO:0000313" key="9">
    <source>
        <dbReference type="EMBL" id="RIW38838.1"/>
    </source>
</evidence>
<keyword evidence="4" id="KW-1003">Cell membrane</keyword>
<accession>A0A3A1R6H9</accession>
<keyword evidence="3" id="KW-0050">Antiport</keyword>
<evidence type="ECO:0000256" key="2">
    <source>
        <dbReference type="ARBA" id="ARBA00006228"/>
    </source>
</evidence>
<reference evidence="9 10" key="1">
    <citation type="submission" date="2018-09" db="EMBL/GenBank/DDBJ databases">
        <title>Bacillus saliacetes sp. nov., isolated from Thai shrimp paste (Ka-pi).</title>
        <authorList>
            <person name="Daroonpunt R."/>
            <person name="Tanasupawat S."/>
            <person name="Yiamsombut S."/>
        </authorList>
    </citation>
    <scope>NUCLEOTIDE SEQUENCE [LARGE SCALE GENOMIC DNA]</scope>
    <source>
        <strain evidence="9 10">SKP7-4</strain>
    </source>
</reference>
<comment type="subcellular location">
    <subcellularLocation>
        <location evidence="1">Cell membrane</location>
        <topology evidence="1">Multi-pass membrane protein</topology>
    </subcellularLocation>
</comment>
<evidence type="ECO:0000256" key="7">
    <source>
        <dbReference type="ARBA" id="ARBA00023136"/>
    </source>
</evidence>
<keyword evidence="10" id="KW-1185">Reference proteome</keyword>
<feature type="transmembrane region" description="Helical" evidence="8">
    <location>
        <begin position="50"/>
        <end position="70"/>
    </location>
</feature>
<keyword evidence="6 8" id="KW-1133">Transmembrane helix</keyword>
<evidence type="ECO:0000256" key="8">
    <source>
        <dbReference type="SAM" id="Phobius"/>
    </source>
</evidence>
<dbReference type="Pfam" id="PF01899">
    <property type="entry name" value="MNHE"/>
    <property type="match status" value="1"/>
</dbReference>
<dbReference type="InterPro" id="IPR002758">
    <property type="entry name" value="Cation_antiport_E"/>
</dbReference>
<dbReference type="PANTHER" id="PTHR34584">
    <property type="entry name" value="NA(+)/H(+) ANTIPORTER SUBUNIT E1"/>
    <property type="match status" value="1"/>
</dbReference>
<comment type="caution">
    <text evidence="9">The sequence shown here is derived from an EMBL/GenBank/DDBJ whole genome shotgun (WGS) entry which is preliminary data.</text>
</comment>